<dbReference type="Proteomes" id="UP000321440">
    <property type="component" value="Unassembled WGS sequence"/>
</dbReference>
<name>A0A511W680_9BACI</name>
<dbReference type="PANTHER" id="PTHR33744">
    <property type="entry name" value="CARBOHYDRATE DIACID REGULATOR"/>
    <property type="match status" value="1"/>
</dbReference>
<accession>A0A511W680</accession>
<evidence type="ECO:0000313" key="3">
    <source>
        <dbReference type="Proteomes" id="UP000321440"/>
    </source>
</evidence>
<proteinExistence type="predicted"/>
<dbReference type="Pfam" id="PF13556">
    <property type="entry name" value="HTH_30"/>
    <property type="match status" value="1"/>
</dbReference>
<dbReference type="PANTHER" id="PTHR33744:SF15">
    <property type="entry name" value="CARBOHYDRATE DIACID REGULATOR"/>
    <property type="match status" value="1"/>
</dbReference>
<dbReference type="OrthoDB" id="9792148at2"/>
<dbReference type="InterPro" id="IPR042070">
    <property type="entry name" value="PucR_C-HTH_sf"/>
</dbReference>
<dbReference type="EMBL" id="BJYA01000017">
    <property type="protein sequence ID" value="GEN46599.1"/>
    <property type="molecule type" value="Genomic_DNA"/>
</dbReference>
<gene>
    <name evidence="2" type="ORF">AHA02nite_23750</name>
</gene>
<dbReference type="InterPro" id="IPR009057">
    <property type="entry name" value="Homeodomain-like_sf"/>
</dbReference>
<comment type="caution">
    <text evidence="2">The sequence shown here is derived from an EMBL/GenBank/DDBJ whole genome shotgun (WGS) entry which is preliminary data.</text>
</comment>
<dbReference type="AlphaFoldDB" id="A0A511W680"/>
<keyword evidence="3" id="KW-1185">Reference proteome</keyword>
<dbReference type="RefSeq" id="WP_146817547.1">
    <property type="nucleotide sequence ID" value="NZ_BJYA01000017.1"/>
</dbReference>
<feature type="domain" description="PucR C-terminal helix-turn-helix" evidence="1">
    <location>
        <begin position="222"/>
        <end position="278"/>
    </location>
</feature>
<dbReference type="Gene3D" id="1.10.10.2840">
    <property type="entry name" value="PucR C-terminal helix-turn-helix domain"/>
    <property type="match status" value="1"/>
</dbReference>
<sequence length="282" mass="32658">MIEQLKTLYPSMTQLHQPIDNYITFIVDDSLYGIPKDDLPEESLTLLQTLLPNQVTSEKEQDWIHFLTGQASEPPERLEAFRVVALYVQSTFEPSLLENTLKDVLGKKLIFVWQNNNLAIVLEPLELDEAPLQFHEVIDILSNDLEVKLSIFQTETDHAIELLPKLYNWTIQVADKLLKSAHQRVLTQSEALMPTMIESLNEDDRDFFIKSVLNDAINDLDLLKTIQTTIEHQVNISVVAKQLYMHRNTVQKRIEKFYELTGLDVRQFEDALKAYVCIKYLT</sequence>
<dbReference type="SUPFAM" id="SSF46689">
    <property type="entry name" value="Homeodomain-like"/>
    <property type="match status" value="1"/>
</dbReference>
<evidence type="ECO:0000259" key="1">
    <source>
        <dbReference type="Pfam" id="PF13556"/>
    </source>
</evidence>
<evidence type="ECO:0000313" key="2">
    <source>
        <dbReference type="EMBL" id="GEN46599.1"/>
    </source>
</evidence>
<protein>
    <submittedName>
        <fullName evidence="2">Fis family transcriptional regulator</fullName>
    </submittedName>
</protein>
<organism evidence="2 3">
    <name type="scientific">Alkalibacillus haloalkaliphilus</name>
    <dbReference type="NCBI Taxonomy" id="94136"/>
    <lineage>
        <taxon>Bacteria</taxon>
        <taxon>Bacillati</taxon>
        <taxon>Bacillota</taxon>
        <taxon>Bacilli</taxon>
        <taxon>Bacillales</taxon>
        <taxon>Bacillaceae</taxon>
        <taxon>Alkalibacillus</taxon>
    </lineage>
</organism>
<dbReference type="InterPro" id="IPR051448">
    <property type="entry name" value="CdaR-like_regulators"/>
</dbReference>
<reference evidence="2 3" key="1">
    <citation type="submission" date="2019-07" db="EMBL/GenBank/DDBJ databases">
        <title>Whole genome shotgun sequence of Alkalibacillus haloalkaliphilus NBRC 103110.</title>
        <authorList>
            <person name="Hosoyama A."/>
            <person name="Uohara A."/>
            <person name="Ohji S."/>
            <person name="Ichikawa N."/>
        </authorList>
    </citation>
    <scope>NUCLEOTIDE SEQUENCE [LARGE SCALE GENOMIC DNA]</scope>
    <source>
        <strain evidence="2 3">NBRC 103110</strain>
    </source>
</reference>
<dbReference type="InterPro" id="IPR025736">
    <property type="entry name" value="PucR_C-HTH_dom"/>
</dbReference>